<evidence type="ECO:0000256" key="7">
    <source>
        <dbReference type="HAMAP-Rule" id="MF_00444"/>
    </source>
</evidence>
<dbReference type="InterPro" id="IPR001907">
    <property type="entry name" value="ClpP"/>
</dbReference>
<keyword evidence="2 12" id="KW-0934">Plastid</keyword>
<sequence length="198" mass="22162">MPVGIPRVAFQIPGDEDASWVDLYNRTYQERLLFICQEVDAEIGNQISGLLIYLSIENSTRDINLFLNCPGGDVISGLAIYDTMQFVKAVVKTIAIGVAASMGSLILLGGGIGNRTAFEHSRVMIHQPFTSYHYARSRDCILEASEISRMRETMITIYVQRTGQPYSLVAEDINRDRFMSVEEAKDYRIVDAVAEVLE</sequence>
<evidence type="ECO:0000256" key="2">
    <source>
        <dbReference type="ARBA" id="ARBA00022640"/>
    </source>
</evidence>
<keyword evidence="3 7" id="KW-0645">Protease</keyword>
<proteinExistence type="inferred from homology"/>
<dbReference type="EC" id="3.4.21.92" evidence="7 10"/>
<protein>
    <recommendedName>
        <fullName evidence="7 11">ATP-dependent Clp protease proteolytic subunit</fullName>
        <ecNumber evidence="7 10">3.4.21.92</ecNumber>
    </recommendedName>
    <alternativeName>
        <fullName evidence="7">Endopeptidase Clp</fullName>
    </alternativeName>
</protein>
<comment type="subcellular location">
    <subcellularLocation>
        <location evidence="7">Plastid</location>
        <location evidence="7">Chloroplast stroma</location>
    </subcellularLocation>
</comment>
<evidence type="ECO:0000256" key="9">
    <source>
        <dbReference type="PROSITE-ProRule" id="PRU10086"/>
    </source>
</evidence>
<dbReference type="GO" id="GO:0004176">
    <property type="term" value="F:ATP-dependent peptidase activity"/>
    <property type="evidence" value="ECO:0007669"/>
    <property type="project" value="InterPro"/>
</dbReference>
<evidence type="ECO:0000256" key="11">
    <source>
        <dbReference type="RuleBase" id="RU003567"/>
    </source>
</evidence>
<comment type="catalytic activity">
    <reaction evidence="6 7 9">
        <text>Hydrolysis of proteins to small peptides in the presence of ATP and magnesium. alpha-casein is the usual test substrate. In the absence of ATP, only oligopeptides shorter than five residues are hydrolyzed (such as succinyl-Leu-Tyr-|-NHMec, and Leu-Tyr-Leu-|-Tyr-Trp, in which cleavage of the -Tyr-|-Leu- and -Tyr-|-Trp bonds also occurs).</text>
        <dbReference type="EC" id="3.4.21.92"/>
    </reaction>
</comment>
<dbReference type="InterPro" id="IPR029045">
    <property type="entry name" value="ClpP/crotonase-like_dom_sf"/>
</dbReference>
<keyword evidence="4 7" id="KW-0378">Hydrolase</keyword>
<evidence type="ECO:0000256" key="10">
    <source>
        <dbReference type="RuleBase" id="RU000549"/>
    </source>
</evidence>
<dbReference type="RefSeq" id="YP_010010793.1">
    <property type="nucleotide sequence ID" value="NC_053369.1"/>
</dbReference>
<evidence type="ECO:0000313" key="12">
    <source>
        <dbReference type="EMBL" id="QOI00412.1"/>
    </source>
</evidence>
<dbReference type="PROSITE" id="PS00382">
    <property type="entry name" value="CLP_PROTEASE_HIS"/>
    <property type="match status" value="1"/>
</dbReference>
<dbReference type="Pfam" id="PF00574">
    <property type="entry name" value="CLP_protease"/>
    <property type="match status" value="1"/>
</dbReference>
<dbReference type="PANTHER" id="PTHR10381:SF15">
    <property type="entry name" value="CHLOROPLASTIC ATP-DEPENDENT CLP PROTEASE PROTEOLYTIC SUBUNIT 1"/>
    <property type="match status" value="1"/>
</dbReference>
<dbReference type="GO" id="GO:0004252">
    <property type="term" value="F:serine-type endopeptidase activity"/>
    <property type="evidence" value="ECO:0007669"/>
    <property type="project" value="UniProtKB-UniRule"/>
</dbReference>
<geneLocation type="chloroplast" evidence="12"/>
<dbReference type="PROSITE" id="PS00381">
    <property type="entry name" value="CLP_PROTEASE_SER"/>
    <property type="match status" value="1"/>
</dbReference>
<comment type="similarity">
    <text evidence="1 7 11">Belongs to the peptidase S14 family.</text>
</comment>
<dbReference type="SUPFAM" id="SSF52096">
    <property type="entry name" value="ClpP/crotonase"/>
    <property type="match status" value="1"/>
</dbReference>
<feature type="active site" evidence="7 9">
    <location>
        <position position="126"/>
    </location>
</feature>
<dbReference type="Gene3D" id="3.90.226.10">
    <property type="entry name" value="2-enoyl-CoA Hydratase, Chain A, domain 1"/>
    <property type="match status" value="1"/>
</dbReference>
<dbReference type="InterPro" id="IPR023562">
    <property type="entry name" value="ClpP/TepA"/>
</dbReference>
<dbReference type="GO" id="GO:0009368">
    <property type="term" value="C:endopeptidase Clp complex"/>
    <property type="evidence" value="ECO:0007669"/>
    <property type="project" value="TreeGrafter"/>
</dbReference>
<reference evidence="12" key="1">
    <citation type="submission" date="2020-01" db="EMBL/GenBank/DDBJ databases">
        <authorList>
            <person name="Xie J."/>
            <person name="Wang J."/>
        </authorList>
    </citation>
    <scope>NUCLEOTIDE SEQUENCE</scope>
</reference>
<feature type="active site" evidence="8">
    <location>
        <position position="101"/>
    </location>
</feature>
<dbReference type="AlphaFoldDB" id="A0A7L8XNJ7"/>
<dbReference type="GO" id="GO:0051117">
    <property type="term" value="F:ATPase binding"/>
    <property type="evidence" value="ECO:0007669"/>
    <property type="project" value="TreeGrafter"/>
</dbReference>
<gene>
    <name evidence="7 12" type="primary">clpP</name>
</gene>
<evidence type="ECO:0000256" key="1">
    <source>
        <dbReference type="ARBA" id="ARBA00007039"/>
    </source>
</evidence>
<dbReference type="PRINTS" id="PR00127">
    <property type="entry name" value="CLPPROTEASEP"/>
</dbReference>
<dbReference type="InterPro" id="IPR033135">
    <property type="entry name" value="ClpP_His_AS"/>
</dbReference>
<dbReference type="InterPro" id="IPR018215">
    <property type="entry name" value="ClpP_Ser_AS"/>
</dbReference>
<feature type="active site" description="Nucleophile" evidence="7">
    <location>
        <position position="101"/>
    </location>
</feature>
<keyword evidence="12" id="KW-0150">Chloroplast</keyword>
<evidence type="ECO:0000256" key="6">
    <source>
        <dbReference type="ARBA" id="ARBA00034021"/>
    </source>
</evidence>
<dbReference type="CDD" id="cd07017">
    <property type="entry name" value="S14_ClpP_2"/>
    <property type="match status" value="1"/>
</dbReference>
<comment type="function">
    <text evidence="7">Cleaves peptides in various proteins in a process that requires ATP hydrolysis. Has a chymotrypsin-like activity. Plays a major role in the degradation of misfolded proteins.</text>
</comment>
<comment type="subunit">
    <text evidence="7">Component of the chloroplastic Clp protease core complex.</text>
</comment>
<dbReference type="PANTHER" id="PTHR10381">
    <property type="entry name" value="ATP-DEPENDENT CLP PROTEASE PROTEOLYTIC SUBUNIT"/>
    <property type="match status" value="1"/>
</dbReference>
<dbReference type="GO" id="GO:0009570">
    <property type="term" value="C:chloroplast stroma"/>
    <property type="evidence" value="ECO:0007669"/>
    <property type="project" value="UniProtKB-SubCell"/>
</dbReference>
<dbReference type="GeneID" id="63044955"/>
<dbReference type="EMBL" id="MN901633">
    <property type="protein sequence ID" value="QOI00412.1"/>
    <property type="molecule type" value="Genomic_DNA"/>
</dbReference>
<dbReference type="HAMAP" id="MF_00444">
    <property type="entry name" value="ClpP"/>
    <property type="match status" value="1"/>
</dbReference>
<evidence type="ECO:0000256" key="5">
    <source>
        <dbReference type="ARBA" id="ARBA00022825"/>
    </source>
</evidence>
<evidence type="ECO:0000256" key="4">
    <source>
        <dbReference type="ARBA" id="ARBA00022801"/>
    </source>
</evidence>
<accession>A0A7L8XNJ7</accession>
<name>A0A7L8XNJ7_9FABA</name>
<keyword evidence="5 7" id="KW-0720">Serine protease</keyword>
<evidence type="ECO:0000256" key="3">
    <source>
        <dbReference type="ARBA" id="ARBA00022670"/>
    </source>
</evidence>
<organism evidence="12">
    <name type="scientific">Tibetia himalaica</name>
    <dbReference type="NCBI Taxonomy" id="483871"/>
    <lineage>
        <taxon>Eukaryota</taxon>
        <taxon>Viridiplantae</taxon>
        <taxon>Streptophyta</taxon>
        <taxon>Embryophyta</taxon>
        <taxon>Tracheophyta</taxon>
        <taxon>Spermatophyta</taxon>
        <taxon>Magnoliopsida</taxon>
        <taxon>eudicotyledons</taxon>
        <taxon>Gunneridae</taxon>
        <taxon>Pentapetalae</taxon>
        <taxon>rosids</taxon>
        <taxon>fabids</taxon>
        <taxon>Fabales</taxon>
        <taxon>Fabaceae</taxon>
        <taxon>Papilionoideae</taxon>
        <taxon>50 kb inversion clade</taxon>
        <taxon>NPAAA clade</taxon>
        <taxon>Hologalegina</taxon>
        <taxon>IRL clade</taxon>
        <taxon>Caraganeae</taxon>
        <taxon>Tibetia</taxon>
    </lineage>
</organism>
<evidence type="ECO:0000256" key="8">
    <source>
        <dbReference type="PROSITE-ProRule" id="PRU10085"/>
    </source>
</evidence>
<dbReference type="GO" id="GO:0006515">
    <property type="term" value="P:protein quality control for misfolded or incompletely synthesized proteins"/>
    <property type="evidence" value="ECO:0007669"/>
    <property type="project" value="TreeGrafter"/>
</dbReference>